<evidence type="ECO:0000256" key="8">
    <source>
        <dbReference type="ARBA" id="ARBA00022842"/>
    </source>
</evidence>
<keyword evidence="6" id="KW-0227">DNA damage</keyword>
<accession>A0A0G0PHY7</accession>
<gene>
    <name evidence="13" type="ORF">UT23_C0009G0033</name>
</gene>
<comment type="similarity">
    <text evidence="2">Belongs to the Nudix hydrolase family.</text>
</comment>
<keyword evidence="7" id="KW-0378">Hydrolase</keyword>
<reference evidence="13 14" key="1">
    <citation type="journal article" date="2015" name="Nature">
        <title>rRNA introns, odd ribosomes, and small enigmatic genomes across a large radiation of phyla.</title>
        <authorList>
            <person name="Brown C.T."/>
            <person name="Hug L.A."/>
            <person name="Thomas B.C."/>
            <person name="Sharon I."/>
            <person name="Castelle C.J."/>
            <person name="Singh A."/>
            <person name="Wilkins M.J."/>
            <person name="Williams K.H."/>
            <person name="Banfield J.F."/>
        </authorList>
    </citation>
    <scope>NUCLEOTIDE SEQUENCE [LARGE SCALE GENOMIC DNA]</scope>
</reference>
<dbReference type="GO" id="GO:0035539">
    <property type="term" value="F:8-oxo-7,8-dihydrodeoxyguanosine triphosphate pyrophosphatase activity"/>
    <property type="evidence" value="ECO:0007669"/>
    <property type="project" value="UniProtKB-EC"/>
</dbReference>
<evidence type="ECO:0000256" key="5">
    <source>
        <dbReference type="ARBA" id="ARBA00022723"/>
    </source>
</evidence>
<comment type="caution">
    <text evidence="13">The sequence shown here is derived from an EMBL/GenBank/DDBJ whole genome shotgun (WGS) entry which is preliminary data.</text>
</comment>
<evidence type="ECO:0000256" key="6">
    <source>
        <dbReference type="ARBA" id="ARBA00022763"/>
    </source>
</evidence>
<evidence type="ECO:0000256" key="1">
    <source>
        <dbReference type="ARBA" id="ARBA00001946"/>
    </source>
</evidence>
<dbReference type="PROSITE" id="PS51462">
    <property type="entry name" value="NUDIX"/>
    <property type="match status" value="1"/>
</dbReference>
<keyword evidence="9" id="KW-0234">DNA repair</keyword>
<sequence length="130" mass="15317">MRFVGAIIENPKRGFLLQQRDEKAPSFPLCWTLFGGIVERGEQPKEALFRELKEEINLTKKLILSCKKVKRNLQDKGAIQYIYHLQMNAKLDQLILKEGKQMQYVNRKDLFDRKFAFNIEKVLRSFIDGI</sequence>
<comment type="cofactor">
    <cofactor evidence="1">
        <name>Mg(2+)</name>
        <dbReference type="ChEBI" id="CHEBI:18420"/>
    </cofactor>
</comment>
<keyword evidence="8" id="KW-0460">Magnesium</keyword>
<comment type="catalytic activity">
    <reaction evidence="10">
        <text>8-oxo-dGTP + H2O = 8-oxo-dGMP + diphosphate + H(+)</text>
        <dbReference type="Rhea" id="RHEA:31575"/>
        <dbReference type="ChEBI" id="CHEBI:15377"/>
        <dbReference type="ChEBI" id="CHEBI:15378"/>
        <dbReference type="ChEBI" id="CHEBI:33019"/>
        <dbReference type="ChEBI" id="CHEBI:63224"/>
        <dbReference type="ChEBI" id="CHEBI:77896"/>
        <dbReference type="EC" id="3.6.1.55"/>
    </reaction>
</comment>
<dbReference type="SUPFAM" id="SSF55811">
    <property type="entry name" value="Nudix"/>
    <property type="match status" value="1"/>
</dbReference>
<dbReference type="EMBL" id="LBWA01000009">
    <property type="protein sequence ID" value="KKQ97704.1"/>
    <property type="molecule type" value="Genomic_DNA"/>
</dbReference>
<proteinExistence type="inferred from homology"/>
<dbReference type="AlphaFoldDB" id="A0A0G0PHY7"/>
<evidence type="ECO:0000256" key="10">
    <source>
        <dbReference type="ARBA" id="ARBA00035861"/>
    </source>
</evidence>
<evidence type="ECO:0000256" key="7">
    <source>
        <dbReference type="ARBA" id="ARBA00022801"/>
    </source>
</evidence>
<protein>
    <recommendedName>
        <fullName evidence="11">8-oxo-dGTP diphosphatase</fullName>
        <ecNumber evidence="11">3.6.1.55</ecNumber>
    </recommendedName>
</protein>
<dbReference type="Gene3D" id="3.90.79.10">
    <property type="entry name" value="Nucleoside Triphosphate Pyrophosphohydrolase"/>
    <property type="match status" value="1"/>
</dbReference>
<evidence type="ECO:0000259" key="12">
    <source>
        <dbReference type="PROSITE" id="PS51462"/>
    </source>
</evidence>
<dbReference type="PANTHER" id="PTHR47707">
    <property type="entry name" value="8-OXO-DGTP DIPHOSPHATASE"/>
    <property type="match status" value="1"/>
</dbReference>
<dbReference type="PATRIC" id="fig|1618549.4.peg.858"/>
<evidence type="ECO:0000256" key="3">
    <source>
        <dbReference type="ARBA" id="ARBA00022457"/>
    </source>
</evidence>
<evidence type="ECO:0000256" key="2">
    <source>
        <dbReference type="ARBA" id="ARBA00005582"/>
    </source>
</evidence>
<dbReference type="GO" id="GO:0006281">
    <property type="term" value="P:DNA repair"/>
    <property type="evidence" value="ECO:0007669"/>
    <property type="project" value="UniProtKB-KW"/>
</dbReference>
<evidence type="ECO:0000256" key="4">
    <source>
        <dbReference type="ARBA" id="ARBA00022705"/>
    </source>
</evidence>
<dbReference type="GO" id="GO:0006260">
    <property type="term" value="P:DNA replication"/>
    <property type="evidence" value="ECO:0007669"/>
    <property type="project" value="UniProtKB-KW"/>
</dbReference>
<evidence type="ECO:0000313" key="13">
    <source>
        <dbReference type="EMBL" id="KKQ97704.1"/>
    </source>
</evidence>
<evidence type="ECO:0000256" key="11">
    <source>
        <dbReference type="ARBA" id="ARBA00038905"/>
    </source>
</evidence>
<dbReference type="GO" id="GO:0008413">
    <property type="term" value="F:8-oxo-7,8-dihydroguanosine triphosphate pyrophosphatase activity"/>
    <property type="evidence" value="ECO:0007669"/>
    <property type="project" value="TreeGrafter"/>
</dbReference>
<dbReference type="GO" id="GO:0044716">
    <property type="term" value="F:8-oxo-GDP phosphatase activity"/>
    <property type="evidence" value="ECO:0007669"/>
    <property type="project" value="TreeGrafter"/>
</dbReference>
<dbReference type="InterPro" id="IPR020084">
    <property type="entry name" value="NUDIX_hydrolase_CS"/>
</dbReference>
<evidence type="ECO:0000313" key="14">
    <source>
        <dbReference type="Proteomes" id="UP000034325"/>
    </source>
</evidence>
<keyword evidence="4" id="KW-0235">DNA replication</keyword>
<name>A0A0G0PHY7_9BACT</name>
<dbReference type="InterPro" id="IPR015797">
    <property type="entry name" value="NUDIX_hydrolase-like_dom_sf"/>
</dbReference>
<dbReference type="Proteomes" id="UP000034325">
    <property type="component" value="Unassembled WGS sequence"/>
</dbReference>
<dbReference type="Pfam" id="PF00293">
    <property type="entry name" value="NUDIX"/>
    <property type="match status" value="1"/>
</dbReference>
<feature type="domain" description="Nudix hydrolase" evidence="12">
    <location>
        <begin position="1"/>
        <end position="128"/>
    </location>
</feature>
<dbReference type="InterPro" id="IPR047127">
    <property type="entry name" value="MutT-like"/>
</dbReference>
<keyword evidence="5" id="KW-0479">Metal-binding</keyword>
<dbReference type="EC" id="3.6.1.55" evidence="11"/>
<evidence type="ECO:0000256" key="9">
    <source>
        <dbReference type="ARBA" id="ARBA00023204"/>
    </source>
</evidence>
<dbReference type="InterPro" id="IPR000086">
    <property type="entry name" value="NUDIX_hydrolase_dom"/>
</dbReference>
<keyword evidence="3" id="KW-0515">Mutator protein</keyword>
<dbReference type="GO" id="GO:0044715">
    <property type="term" value="F:8-oxo-dGDP phosphatase activity"/>
    <property type="evidence" value="ECO:0007669"/>
    <property type="project" value="TreeGrafter"/>
</dbReference>
<dbReference type="GO" id="GO:0046872">
    <property type="term" value="F:metal ion binding"/>
    <property type="evidence" value="ECO:0007669"/>
    <property type="project" value="UniProtKB-KW"/>
</dbReference>
<organism evidence="13 14">
    <name type="scientific">Candidatus Woesebacteria bacterium GW2011_GWA1_39_12</name>
    <dbReference type="NCBI Taxonomy" id="1618549"/>
    <lineage>
        <taxon>Bacteria</taxon>
        <taxon>Candidatus Woeseibacteriota</taxon>
    </lineage>
</organism>
<dbReference type="PROSITE" id="PS00893">
    <property type="entry name" value="NUDIX_BOX"/>
    <property type="match status" value="1"/>
</dbReference>
<dbReference type="PANTHER" id="PTHR47707:SF1">
    <property type="entry name" value="NUDIX HYDROLASE FAMILY PROTEIN"/>
    <property type="match status" value="1"/>
</dbReference>